<evidence type="ECO:0000259" key="6">
    <source>
        <dbReference type="Pfam" id="PF00136"/>
    </source>
</evidence>
<keyword evidence="8" id="KW-1185">Reference proteome</keyword>
<dbReference type="InterPro" id="IPR042087">
    <property type="entry name" value="DNA_pol_B_thumb"/>
</dbReference>
<dbReference type="GO" id="GO:0003677">
    <property type="term" value="F:DNA binding"/>
    <property type="evidence" value="ECO:0007669"/>
    <property type="project" value="UniProtKB-KW"/>
</dbReference>
<evidence type="ECO:0000256" key="2">
    <source>
        <dbReference type="ARBA" id="ARBA00022679"/>
    </source>
</evidence>
<dbReference type="Proteomes" id="UP000095751">
    <property type="component" value="Unassembled WGS sequence"/>
</dbReference>
<comment type="similarity">
    <text evidence="1 5">Belongs to the DNA polymerase type-B family.</text>
</comment>
<dbReference type="InterPro" id="IPR017964">
    <property type="entry name" value="DNA-dir_DNA_pol_B_CS"/>
</dbReference>
<organism evidence="7 8">
    <name type="scientific">Fragilariopsis cylindrus CCMP1102</name>
    <dbReference type="NCBI Taxonomy" id="635003"/>
    <lineage>
        <taxon>Eukaryota</taxon>
        <taxon>Sar</taxon>
        <taxon>Stramenopiles</taxon>
        <taxon>Ochrophyta</taxon>
        <taxon>Bacillariophyta</taxon>
        <taxon>Bacillariophyceae</taxon>
        <taxon>Bacillariophycidae</taxon>
        <taxon>Bacillariales</taxon>
        <taxon>Bacillariaceae</taxon>
        <taxon>Fragilariopsis</taxon>
    </lineage>
</organism>
<sequence length="857" mass="95850">MGVQSSISIEVAKDERHLLRRFKDIVRMKDPDLMLSWDTQGAGIGYIIERGHIVGNSSVESSRVESAGGLDMAKLLGRTPMDKKAANFTWRGSGLGSDWDDRVGAGAAAASIVGRLVFSGWKIVAEEVKHPNVSYLPAVVYSVLNKRIPHHEDLILTKWYASGTERWRVLSHRLTQATACLLLFDALDVIGRAGEAARLSGVEFSQSFPGIRGSQYKVEGVLLRALQSLHNRQYFFFSPSQEDTKKQEALEVQALTLEPQSGHFTDPVVVCDFTALYPSLIIAYNLCYSTCAGKLDYHRNVGPIYYPERRTSTVLNHHLKSISNPSCSNGKNQTGIDFSKDRVYVAPTGTIYLAESVLKGVLPQVLDEMLTTRAMLKRAAKEYKKHVKNLSPAILRQLEARQLALKYVANVTYGYTSATFSGRCAMPLLADTIVECGRRTLQKAMHLANRWGQGVDPWGKEDSTWLGAEVIYGDTDSLFIKMPGRSYKEAFEFGEKFCMAVTSLNPPPVNLKLEKVYLGSIMQTMKRYCGMKFDSKNQKKPTFEAKGLETIRRDQCALTQKVLENALITLFKHGIEAVKEYLFRQWSLIFAGELPVSDFILTGRVRSKYRGGKEGPVQAVLSRRLGEADPGRVIKHKERLSYVIVATPGVTFRLKDCVLTPQELLERWDAYKIHSMYYIERHLNAALQRCLGLPPHKVTVSEWLALCPKPRRRTHFWAIKSKRAMITAYFGNDVCSLCQRKCKADGSSLAVVCEFCRKDGIGSIQLASTAINKTQNSANIIAKKCSKCNGCFESAETFAVTQQTRTEGGKRHSQSLLMPLANCVCIDCPTTYHRHRLREQGIEAKGVYGTLTGDTEW</sequence>
<evidence type="ECO:0000313" key="8">
    <source>
        <dbReference type="Proteomes" id="UP000095751"/>
    </source>
</evidence>
<dbReference type="InterPro" id="IPR043502">
    <property type="entry name" value="DNA/RNA_pol_sf"/>
</dbReference>
<keyword evidence="2 5" id="KW-0808">Transferase</keyword>
<dbReference type="KEGG" id="fcy:FRACYDRAFT_205435"/>
<keyword evidence="5" id="KW-0238">DNA-binding</keyword>
<dbReference type="GO" id="GO:0016035">
    <property type="term" value="C:zeta DNA polymerase complex"/>
    <property type="evidence" value="ECO:0007669"/>
    <property type="project" value="InterPro"/>
</dbReference>
<dbReference type="AlphaFoldDB" id="A0A1E7FX14"/>
<keyword evidence="5" id="KW-0235">DNA replication</keyword>
<evidence type="ECO:0000256" key="4">
    <source>
        <dbReference type="ARBA" id="ARBA00022932"/>
    </source>
</evidence>
<dbReference type="InterPro" id="IPR006134">
    <property type="entry name" value="DNA-dir_DNA_pol_B_multi_dom"/>
</dbReference>
<dbReference type="InterPro" id="IPR036397">
    <property type="entry name" value="RNaseH_sf"/>
</dbReference>
<name>A0A1E7FX14_9STRA</name>
<dbReference type="OrthoDB" id="2414538at2759"/>
<reference evidence="7 8" key="1">
    <citation type="submission" date="2016-09" db="EMBL/GenBank/DDBJ databases">
        <title>Extensive genetic diversity and differential bi-allelic expression allows diatom success in the polar Southern Ocean.</title>
        <authorList>
            <consortium name="DOE Joint Genome Institute"/>
            <person name="Mock T."/>
            <person name="Otillar R.P."/>
            <person name="Strauss J."/>
            <person name="Dupont C."/>
            <person name="Frickenhaus S."/>
            <person name="Maumus F."/>
            <person name="Mcmullan M."/>
            <person name="Sanges R."/>
            <person name="Schmutz J."/>
            <person name="Toseland A."/>
            <person name="Valas R."/>
            <person name="Veluchamy A."/>
            <person name="Ward B.J."/>
            <person name="Allen A."/>
            <person name="Barry K."/>
            <person name="Falciatore A."/>
            <person name="Ferrante M."/>
            <person name="Fortunato A.E."/>
            <person name="Gloeckner G."/>
            <person name="Gruber A."/>
            <person name="Hipkin R."/>
            <person name="Janech M."/>
            <person name="Kroth P."/>
            <person name="Leese F."/>
            <person name="Lindquist E."/>
            <person name="Lyon B.R."/>
            <person name="Martin J."/>
            <person name="Mayer C."/>
            <person name="Parker M."/>
            <person name="Quesneville H."/>
            <person name="Raymond J."/>
            <person name="Uhlig C."/>
            <person name="Valentin K.U."/>
            <person name="Worden A.Z."/>
            <person name="Armbrust E.V."/>
            <person name="Bowler C."/>
            <person name="Green B."/>
            <person name="Moulton V."/>
            <person name="Van Oosterhout C."/>
            <person name="Grigoriev I."/>
        </authorList>
    </citation>
    <scope>NUCLEOTIDE SEQUENCE [LARGE SCALE GENOMIC DNA]</scope>
    <source>
        <strain evidence="7 8">CCMP1102</strain>
    </source>
</reference>
<gene>
    <name evidence="7" type="primary">PolZ</name>
    <name evidence="7" type="ORF">FRACYDRAFT_205435</name>
</gene>
<dbReference type="GO" id="GO:0005634">
    <property type="term" value="C:nucleus"/>
    <property type="evidence" value="ECO:0007669"/>
    <property type="project" value="TreeGrafter"/>
</dbReference>
<dbReference type="GO" id="GO:0003887">
    <property type="term" value="F:DNA-directed DNA polymerase activity"/>
    <property type="evidence" value="ECO:0007669"/>
    <property type="project" value="UniProtKB-KW"/>
</dbReference>
<dbReference type="PRINTS" id="PR00106">
    <property type="entry name" value="DNAPOLB"/>
</dbReference>
<dbReference type="Gene3D" id="3.90.1600.10">
    <property type="entry name" value="Palm domain of DNA polymerase"/>
    <property type="match status" value="2"/>
</dbReference>
<dbReference type="InParanoid" id="A0A1E7FX14"/>
<accession>A0A1E7FX14</accession>
<evidence type="ECO:0000256" key="1">
    <source>
        <dbReference type="ARBA" id="ARBA00005755"/>
    </source>
</evidence>
<dbReference type="PANTHER" id="PTHR45812:SF1">
    <property type="entry name" value="DNA POLYMERASE ZETA CATALYTIC SUBUNIT"/>
    <property type="match status" value="1"/>
</dbReference>
<dbReference type="Gene3D" id="1.10.132.60">
    <property type="entry name" value="DNA polymerase family B, C-terminal domain"/>
    <property type="match status" value="1"/>
</dbReference>
<protein>
    <recommendedName>
        <fullName evidence="5">DNA polymerase</fullName>
        <ecNumber evidence="5">2.7.7.7</ecNumber>
    </recommendedName>
</protein>
<dbReference type="InterPro" id="IPR012337">
    <property type="entry name" value="RNaseH-like_sf"/>
</dbReference>
<dbReference type="EMBL" id="KV784353">
    <property type="protein sequence ID" value="OEU22702.1"/>
    <property type="molecule type" value="Genomic_DNA"/>
</dbReference>
<dbReference type="PANTHER" id="PTHR45812">
    <property type="entry name" value="DNA POLYMERASE ZETA CATALYTIC SUBUNIT"/>
    <property type="match status" value="1"/>
</dbReference>
<dbReference type="SMART" id="SM00486">
    <property type="entry name" value="POLBc"/>
    <property type="match status" value="1"/>
</dbReference>
<dbReference type="SUPFAM" id="SSF56672">
    <property type="entry name" value="DNA/RNA polymerases"/>
    <property type="match status" value="1"/>
</dbReference>
<dbReference type="Gene3D" id="1.10.287.690">
    <property type="entry name" value="Helix hairpin bin"/>
    <property type="match status" value="1"/>
</dbReference>
<dbReference type="Gene3D" id="3.30.420.10">
    <property type="entry name" value="Ribonuclease H-like superfamily/Ribonuclease H"/>
    <property type="match status" value="1"/>
</dbReference>
<keyword evidence="3 5" id="KW-0548">Nucleotidyltransferase</keyword>
<proteinExistence type="inferred from homology"/>
<dbReference type="GO" id="GO:0006260">
    <property type="term" value="P:DNA replication"/>
    <property type="evidence" value="ECO:0007669"/>
    <property type="project" value="UniProtKB-KW"/>
</dbReference>
<dbReference type="Pfam" id="PF00136">
    <property type="entry name" value="DNA_pol_B"/>
    <property type="match status" value="1"/>
</dbReference>
<dbReference type="EC" id="2.7.7.7" evidence="5"/>
<keyword evidence="4 5" id="KW-0239">DNA-directed DNA polymerase</keyword>
<comment type="catalytic activity">
    <reaction evidence="5">
        <text>DNA(n) + a 2'-deoxyribonucleoside 5'-triphosphate = DNA(n+1) + diphosphate</text>
        <dbReference type="Rhea" id="RHEA:22508"/>
        <dbReference type="Rhea" id="RHEA-COMP:17339"/>
        <dbReference type="Rhea" id="RHEA-COMP:17340"/>
        <dbReference type="ChEBI" id="CHEBI:33019"/>
        <dbReference type="ChEBI" id="CHEBI:61560"/>
        <dbReference type="ChEBI" id="CHEBI:173112"/>
        <dbReference type="EC" id="2.7.7.7"/>
    </reaction>
</comment>
<dbReference type="GO" id="GO:0042276">
    <property type="term" value="P:error-prone translesion synthesis"/>
    <property type="evidence" value="ECO:0007669"/>
    <property type="project" value="TreeGrafter"/>
</dbReference>
<feature type="domain" description="DNA-directed DNA polymerase family B multifunctional" evidence="6">
    <location>
        <begin position="212"/>
        <end position="690"/>
    </location>
</feature>
<dbReference type="GO" id="GO:0000166">
    <property type="term" value="F:nucleotide binding"/>
    <property type="evidence" value="ECO:0007669"/>
    <property type="project" value="InterPro"/>
</dbReference>
<dbReference type="InterPro" id="IPR030559">
    <property type="entry name" value="PolZ_Rev3"/>
</dbReference>
<dbReference type="PROSITE" id="PS00116">
    <property type="entry name" value="DNA_POLYMERASE_B"/>
    <property type="match status" value="1"/>
</dbReference>
<dbReference type="GO" id="GO:0000724">
    <property type="term" value="P:double-strand break repair via homologous recombination"/>
    <property type="evidence" value="ECO:0007669"/>
    <property type="project" value="TreeGrafter"/>
</dbReference>
<dbReference type="InterPro" id="IPR023211">
    <property type="entry name" value="DNA_pol_palm_dom_sf"/>
</dbReference>
<dbReference type="SUPFAM" id="SSF53098">
    <property type="entry name" value="Ribonuclease H-like"/>
    <property type="match status" value="1"/>
</dbReference>
<dbReference type="InterPro" id="IPR006172">
    <property type="entry name" value="DNA-dir_DNA_pol_B"/>
</dbReference>
<evidence type="ECO:0000256" key="3">
    <source>
        <dbReference type="ARBA" id="ARBA00022695"/>
    </source>
</evidence>
<evidence type="ECO:0000256" key="5">
    <source>
        <dbReference type="RuleBase" id="RU000442"/>
    </source>
</evidence>
<evidence type="ECO:0000313" key="7">
    <source>
        <dbReference type="EMBL" id="OEU22702.1"/>
    </source>
</evidence>